<keyword evidence="1" id="KW-0812">Transmembrane</keyword>
<dbReference type="RefSeq" id="WP_265048052.1">
    <property type="nucleotide sequence ID" value="NZ_CP100390.1"/>
</dbReference>
<reference evidence="2" key="1">
    <citation type="submission" date="2022-06" db="EMBL/GenBank/DDBJ databases">
        <title>Alkalimarinus sp. nov., isolated from gut of a Alitta virens.</title>
        <authorList>
            <person name="Yang A.I."/>
            <person name="Shin N.-R."/>
        </authorList>
    </citation>
    <scope>NUCLEOTIDE SEQUENCE</scope>
    <source>
        <strain evidence="2">A2M4</strain>
    </source>
</reference>
<organism evidence="2 3">
    <name type="scientific">Alkalimarinus alittae</name>
    <dbReference type="NCBI Taxonomy" id="2961619"/>
    <lineage>
        <taxon>Bacteria</taxon>
        <taxon>Pseudomonadati</taxon>
        <taxon>Pseudomonadota</taxon>
        <taxon>Gammaproteobacteria</taxon>
        <taxon>Alteromonadales</taxon>
        <taxon>Alteromonadaceae</taxon>
        <taxon>Alkalimarinus</taxon>
    </lineage>
</organism>
<protein>
    <recommendedName>
        <fullName evidence="4">TIGR04086 family membrane protein</fullName>
    </recommendedName>
</protein>
<evidence type="ECO:0000313" key="3">
    <source>
        <dbReference type="Proteomes" id="UP001163739"/>
    </source>
</evidence>
<proteinExistence type="predicted"/>
<keyword evidence="1" id="KW-1133">Transmembrane helix</keyword>
<feature type="transmembrane region" description="Helical" evidence="1">
    <location>
        <begin position="56"/>
        <end position="75"/>
    </location>
</feature>
<gene>
    <name evidence="2" type="ORF">NKI27_02115</name>
</gene>
<name>A0ABY6N379_9ALTE</name>
<accession>A0ABY6N379</accession>
<feature type="transmembrane region" description="Helical" evidence="1">
    <location>
        <begin position="7"/>
        <end position="36"/>
    </location>
</feature>
<feature type="transmembrane region" description="Helical" evidence="1">
    <location>
        <begin position="82"/>
        <end position="102"/>
    </location>
</feature>
<keyword evidence="1" id="KW-0472">Membrane</keyword>
<dbReference type="Proteomes" id="UP001163739">
    <property type="component" value="Chromosome"/>
</dbReference>
<evidence type="ECO:0008006" key="4">
    <source>
        <dbReference type="Google" id="ProtNLM"/>
    </source>
</evidence>
<feature type="transmembrane region" description="Helical" evidence="1">
    <location>
        <begin position="108"/>
        <end position="128"/>
    </location>
</feature>
<evidence type="ECO:0000313" key="2">
    <source>
        <dbReference type="EMBL" id="UZE96568.1"/>
    </source>
</evidence>
<sequence length="136" mass="14953">MKLKWSAIIFGTLIDIALSIALSFFVLIVYASSLAAKGMAEADIQLQLSDPLSSSYFALILMAVGALTDGVAGYLTAKFAGFLEYWHALFMIATVMLVHAILRGESMIPLWYEIVAQILGVMAALYGARRYKKRPR</sequence>
<dbReference type="EMBL" id="CP100390">
    <property type="protein sequence ID" value="UZE96568.1"/>
    <property type="molecule type" value="Genomic_DNA"/>
</dbReference>
<keyword evidence="3" id="KW-1185">Reference proteome</keyword>
<evidence type="ECO:0000256" key="1">
    <source>
        <dbReference type="SAM" id="Phobius"/>
    </source>
</evidence>